<dbReference type="Gene3D" id="3.40.50.10490">
    <property type="entry name" value="Glucose-6-phosphate isomerase like protein, domain 1"/>
    <property type="match status" value="2"/>
</dbReference>
<evidence type="ECO:0000313" key="5">
    <source>
        <dbReference type="Proteomes" id="UP001237011"/>
    </source>
</evidence>
<evidence type="ECO:0008006" key="6">
    <source>
        <dbReference type="Google" id="ProtNLM"/>
    </source>
</evidence>
<evidence type="ECO:0000256" key="3">
    <source>
        <dbReference type="ARBA" id="ARBA00023235"/>
    </source>
</evidence>
<evidence type="ECO:0000256" key="2">
    <source>
        <dbReference type="ARBA" id="ARBA00023152"/>
    </source>
</evidence>
<dbReference type="PANTHER" id="PTHR11469">
    <property type="entry name" value="GLUCOSE-6-PHOSPHATE ISOMERASE"/>
    <property type="match status" value="1"/>
</dbReference>
<sequence>MNKSPINIINSNLQSLKKDKRFHHILDKLPYVLDILKNKNPEYEFDLQQHVMQYWENNKNQFIAAKQKLDSKNITKLIVIADGESYLLTKALYQAFYNSNNTNKPEIELIFTQGNISPEELVMQLQNCGDELFAINYISKSGISLESAISFREFRKKLLDNIKKAGLDPITAVDLIYITTDSHENTLTKMVDLQKYTLFQMTSELPARFSSIFEATTLFPLYISGVNISEILSSYLDMYQNLITQEVENNQILLNAAYLCYLNKYMNKNILEFIVNDEILLSFSEYIKDLTNTTINRNQKGYTSYNEIYDTSFDTKDDFTVKFLINQVKDNVKVNIDIDLQHYDVLNFLGKRHEINIEDDLLEENNNQIDLSVFDIVLQYNDFSEKTLAALVLTLQGIIITLGFLEEIDPFTQPGVEVYKRNLYNLIIK</sequence>
<keyword evidence="3" id="KW-0413">Isomerase</keyword>
<dbReference type="RefSeq" id="WP_305938167.1">
    <property type="nucleotide sequence ID" value="NZ_CP132191.1"/>
</dbReference>
<dbReference type="SUPFAM" id="SSF53697">
    <property type="entry name" value="SIS domain"/>
    <property type="match status" value="1"/>
</dbReference>
<keyword evidence="5" id="KW-1185">Reference proteome</keyword>
<name>A0ABY9HAW8_9MOLU</name>
<keyword evidence="2" id="KW-0324">Glycolysis</keyword>
<accession>A0ABY9HAW8</accession>
<evidence type="ECO:0000313" key="4">
    <source>
        <dbReference type="EMBL" id="WLP85742.1"/>
    </source>
</evidence>
<keyword evidence="1" id="KW-0312">Gluconeogenesis</keyword>
<dbReference type="InterPro" id="IPR046348">
    <property type="entry name" value="SIS_dom_sf"/>
</dbReference>
<dbReference type="PANTHER" id="PTHR11469:SF1">
    <property type="entry name" value="GLUCOSE-6-PHOSPHATE ISOMERASE"/>
    <property type="match status" value="1"/>
</dbReference>
<protein>
    <recommendedName>
        <fullName evidence="6">Glucose-6-phosphate isomerase</fullName>
    </recommendedName>
</protein>
<organism evidence="4 5">
    <name type="scientific">Mycoplasma seminis</name>
    <dbReference type="NCBI Taxonomy" id="512749"/>
    <lineage>
        <taxon>Bacteria</taxon>
        <taxon>Bacillati</taxon>
        <taxon>Mycoplasmatota</taxon>
        <taxon>Mollicutes</taxon>
        <taxon>Mycoplasmataceae</taxon>
        <taxon>Mycoplasma</taxon>
    </lineage>
</organism>
<dbReference type="InterPro" id="IPR001672">
    <property type="entry name" value="G6P_Isomerase"/>
</dbReference>
<dbReference type="EMBL" id="CP132191">
    <property type="protein sequence ID" value="WLP85742.1"/>
    <property type="molecule type" value="Genomic_DNA"/>
</dbReference>
<dbReference type="PROSITE" id="PS51463">
    <property type="entry name" value="P_GLUCOSE_ISOMERASE_3"/>
    <property type="match status" value="1"/>
</dbReference>
<evidence type="ECO:0000256" key="1">
    <source>
        <dbReference type="ARBA" id="ARBA00022432"/>
    </source>
</evidence>
<gene>
    <name evidence="4" type="ORF">Q8852_01130</name>
</gene>
<proteinExistence type="predicted"/>
<dbReference type="Proteomes" id="UP001237011">
    <property type="component" value="Chromosome"/>
</dbReference>
<reference evidence="4" key="1">
    <citation type="submission" date="2023-08" db="EMBL/GenBank/DDBJ databases">
        <title>Complete genome sequence of Mycoplasma seminis 2200.</title>
        <authorList>
            <person name="Spergser J."/>
        </authorList>
    </citation>
    <scope>NUCLEOTIDE SEQUENCE [LARGE SCALE GENOMIC DNA]</scope>
    <source>
        <strain evidence="4">2200</strain>
    </source>
</reference>